<protein>
    <submittedName>
        <fullName evidence="2">OSJNBa0027G07.16 protein</fullName>
    </submittedName>
</protein>
<accession>Q7XUY1</accession>
<dbReference type="AlphaFoldDB" id="Q7XUY1"/>
<sequence length="103" mass="11818">MERIVESKLNIKKVNPSCLFVRAIPSYESSDMFEDNLQRSVDNLCEVDAEDMNREKFRNGSIIKLPQPSLRQLKGAPWFESGEKKIPPATGDRAKQSRVEKFC</sequence>
<reference evidence="3" key="2">
    <citation type="journal article" date="2008" name="Nucleic Acids Res.">
        <title>The rice annotation project database (RAP-DB): 2008 update.</title>
        <authorList>
            <consortium name="The rice annotation project (RAP)"/>
        </authorList>
    </citation>
    <scope>GENOME REANNOTATION</scope>
    <source>
        <strain evidence="3">cv. Nipponbare</strain>
    </source>
</reference>
<reference evidence="3" key="1">
    <citation type="journal article" date="2005" name="Nature">
        <title>The map-based sequence of the rice genome.</title>
        <authorList>
            <consortium name="International rice genome sequencing project (IRGSP)"/>
            <person name="Matsumoto T."/>
            <person name="Wu J."/>
            <person name="Kanamori H."/>
            <person name="Katayose Y."/>
            <person name="Fujisawa M."/>
            <person name="Namiki N."/>
            <person name="Mizuno H."/>
            <person name="Yamamoto K."/>
            <person name="Antonio B.A."/>
            <person name="Baba T."/>
            <person name="Sakata K."/>
            <person name="Nagamura Y."/>
            <person name="Aoki H."/>
            <person name="Arikawa K."/>
            <person name="Arita K."/>
            <person name="Bito T."/>
            <person name="Chiden Y."/>
            <person name="Fujitsuka N."/>
            <person name="Fukunaka R."/>
            <person name="Hamada M."/>
            <person name="Harada C."/>
            <person name="Hayashi A."/>
            <person name="Hijishita S."/>
            <person name="Honda M."/>
            <person name="Hosokawa S."/>
            <person name="Ichikawa Y."/>
            <person name="Idonuma A."/>
            <person name="Iijima M."/>
            <person name="Ikeda M."/>
            <person name="Ikeno M."/>
            <person name="Ito K."/>
            <person name="Ito S."/>
            <person name="Ito T."/>
            <person name="Ito Y."/>
            <person name="Ito Y."/>
            <person name="Iwabuchi A."/>
            <person name="Kamiya K."/>
            <person name="Karasawa W."/>
            <person name="Kurita K."/>
            <person name="Katagiri S."/>
            <person name="Kikuta A."/>
            <person name="Kobayashi H."/>
            <person name="Kobayashi N."/>
            <person name="Machita K."/>
            <person name="Maehara T."/>
            <person name="Masukawa M."/>
            <person name="Mizubayashi T."/>
            <person name="Mukai Y."/>
            <person name="Nagasaki H."/>
            <person name="Nagata Y."/>
            <person name="Naito S."/>
            <person name="Nakashima M."/>
            <person name="Nakama Y."/>
            <person name="Nakamichi Y."/>
            <person name="Nakamura M."/>
            <person name="Meguro A."/>
            <person name="Negishi M."/>
            <person name="Ohta I."/>
            <person name="Ohta T."/>
            <person name="Okamoto M."/>
            <person name="Ono N."/>
            <person name="Saji S."/>
            <person name="Sakaguchi M."/>
            <person name="Sakai K."/>
            <person name="Shibata M."/>
            <person name="Shimokawa T."/>
            <person name="Song J."/>
            <person name="Takazaki Y."/>
            <person name="Terasawa K."/>
            <person name="Tsugane M."/>
            <person name="Tsuji K."/>
            <person name="Ueda S."/>
            <person name="Waki K."/>
            <person name="Yamagata H."/>
            <person name="Yamamoto M."/>
            <person name="Yamamoto S."/>
            <person name="Yamane H."/>
            <person name="Yoshiki S."/>
            <person name="Yoshihara R."/>
            <person name="Yukawa K."/>
            <person name="Zhong H."/>
            <person name="Yano M."/>
            <person name="Yuan Q."/>
            <person name="Ouyang S."/>
            <person name="Liu J."/>
            <person name="Jones K.M."/>
            <person name="Gansberger K."/>
            <person name="Moffat K."/>
            <person name="Hill J."/>
            <person name="Bera J."/>
            <person name="Fadrosh D."/>
            <person name="Jin S."/>
            <person name="Johri S."/>
            <person name="Kim M."/>
            <person name="Overton L."/>
            <person name="Reardon M."/>
            <person name="Tsitrin T."/>
            <person name="Vuong H."/>
            <person name="Weaver B."/>
            <person name="Ciecko A."/>
            <person name="Tallon L."/>
            <person name="Jackson J."/>
            <person name="Pai G."/>
            <person name="Aken S.V."/>
            <person name="Utterback T."/>
            <person name="Reidmuller S."/>
            <person name="Feldblyum T."/>
            <person name="Hsiao J."/>
            <person name="Zismann V."/>
            <person name="Iobst S."/>
            <person name="de Vazeille A.R."/>
            <person name="Buell C.R."/>
            <person name="Ying K."/>
            <person name="Li Y."/>
            <person name="Lu T."/>
            <person name="Huang Y."/>
            <person name="Zhao Q."/>
            <person name="Feng Q."/>
            <person name="Zhang L."/>
            <person name="Zhu J."/>
            <person name="Weng Q."/>
            <person name="Mu J."/>
            <person name="Lu Y."/>
            <person name="Fan D."/>
            <person name="Liu Y."/>
            <person name="Guan J."/>
            <person name="Zhang Y."/>
            <person name="Yu S."/>
            <person name="Liu X."/>
            <person name="Zhang Y."/>
            <person name="Hong G."/>
            <person name="Han B."/>
            <person name="Choisne N."/>
            <person name="Demange N."/>
            <person name="Orjeda G."/>
            <person name="Samain S."/>
            <person name="Cattolico L."/>
            <person name="Pelletier E."/>
            <person name="Couloux A."/>
            <person name="Segurens B."/>
            <person name="Wincker P."/>
            <person name="D'Hont A."/>
            <person name="Scarpelli C."/>
            <person name="Weissenbach J."/>
            <person name="Salanoubat M."/>
            <person name="Quetier F."/>
            <person name="Yu Y."/>
            <person name="Kim H.R."/>
            <person name="Rambo T."/>
            <person name="Currie J."/>
            <person name="Collura K."/>
            <person name="Luo M."/>
            <person name="Yang T."/>
            <person name="Ammiraju J.S.S."/>
            <person name="Engler F."/>
            <person name="Soderlund C."/>
            <person name="Wing R.A."/>
            <person name="Palmer L.E."/>
            <person name="de la Bastide M."/>
            <person name="Spiegel L."/>
            <person name="Nascimento L."/>
            <person name="Zutavern T."/>
            <person name="O'Shaughnessy A."/>
            <person name="Dike S."/>
            <person name="Dedhia N."/>
            <person name="Preston R."/>
            <person name="Balija V."/>
            <person name="McCombie W.R."/>
            <person name="Chow T."/>
            <person name="Chen H."/>
            <person name="Chung M."/>
            <person name="Chen C."/>
            <person name="Shaw J."/>
            <person name="Wu H."/>
            <person name="Hsiao K."/>
            <person name="Chao Y."/>
            <person name="Chu M."/>
            <person name="Cheng C."/>
            <person name="Hour A."/>
            <person name="Lee P."/>
            <person name="Lin S."/>
            <person name="Lin Y."/>
            <person name="Liou J."/>
            <person name="Liu S."/>
            <person name="Hsing Y."/>
            <person name="Raghuvanshi S."/>
            <person name="Mohanty A."/>
            <person name="Bharti A.K."/>
            <person name="Gaur A."/>
            <person name="Gupta V."/>
            <person name="Kumar D."/>
            <person name="Ravi V."/>
            <person name="Vij S."/>
            <person name="Kapur A."/>
            <person name="Khurana P."/>
            <person name="Khurana P."/>
            <person name="Khurana J.P."/>
            <person name="Tyagi A.K."/>
            <person name="Gaikwad K."/>
            <person name="Singh A."/>
            <person name="Dalal V."/>
            <person name="Srivastava S."/>
            <person name="Dixit A."/>
            <person name="Pal A.K."/>
            <person name="Ghazi I.A."/>
            <person name="Yadav M."/>
            <person name="Pandit A."/>
            <person name="Bhargava A."/>
            <person name="Sureshbabu K."/>
            <person name="Batra K."/>
            <person name="Sharma T.R."/>
            <person name="Mohapatra T."/>
            <person name="Singh N.K."/>
            <person name="Messing J."/>
            <person name="Nelson A.B."/>
            <person name="Fuks G."/>
            <person name="Kavchok S."/>
            <person name="Keizer G."/>
            <person name="Linton E."/>
            <person name="Llaca V."/>
            <person name="Song R."/>
            <person name="Tanyolac B."/>
            <person name="Young S."/>
            <person name="Ho-Il K."/>
            <person name="Hahn J.H."/>
            <person name="Sangsakoo G."/>
            <person name="Vanavichit A."/>
            <person name="de Mattos Luiz.A.T."/>
            <person name="Zimmer P.D."/>
            <person name="Malone G."/>
            <person name="Dellagostin O."/>
            <person name="de Oliveira A.C."/>
            <person name="Bevan M."/>
            <person name="Bancroft I."/>
            <person name="Minx P."/>
            <person name="Cordum H."/>
            <person name="Wilson R."/>
            <person name="Cheng Z."/>
            <person name="Jin W."/>
            <person name="Jiang J."/>
            <person name="Leong S.A."/>
            <person name="Iwama H."/>
            <person name="Gojobori T."/>
            <person name="Itoh T."/>
            <person name="Niimura Y."/>
            <person name="Fujii Y."/>
            <person name="Habara T."/>
            <person name="Sakai H."/>
            <person name="Sato Y."/>
            <person name="Wilson G."/>
            <person name="Kumar K."/>
            <person name="McCouch S."/>
            <person name="Juretic N."/>
            <person name="Hoen D."/>
            <person name="Wright S."/>
            <person name="Bruskiewich R."/>
            <person name="Bureau T."/>
            <person name="Miyao A."/>
            <person name="Hirochika H."/>
            <person name="Nishikawa T."/>
            <person name="Kadowaki K."/>
            <person name="Sugiura M."/>
            <person name="Burr B."/>
            <person name="Sasaki T."/>
        </authorList>
    </citation>
    <scope>NUCLEOTIDE SEQUENCE [LARGE SCALE GENOMIC DNA]</scope>
    <source>
        <strain evidence="3">cv. Nipponbare</strain>
    </source>
</reference>
<evidence type="ECO:0000313" key="3">
    <source>
        <dbReference type="Proteomes" id="UP000000763"/>
    </source>
</evidence>
<organism evidence="2 3">
    <name type="scientific">Oryza sativa subsp. japonica</name>
    <name type="common">Rice</name>
    <dbReference type="NCBI Taxonomy" id="39947"/>
    <lineage>
        <taxon>Eukaryota</taxon>
        <taxon>Viridiplantae</taxon>
        <taxon>Streptophyta</taxon>
        <taxon>Embryophyta</taxon>
        <taxon>Tracheophyta</taxon>
        <taxon>Spermatophyta</taxon>
        <taxon>Magnoliopsida</taxon>
        <taxon>Liliopsida</taxon>
        <taxon>Poales</taxon>
        <taxon>Poaceae</taxon>
        <taxon>BOP clade</taxon>
        <taxon>Oryzoideae</taxon>
        <taxon>Oryzeae</taxon>
        <taxon>Oryzinae</taxon>
        <taxon>Oryza</taxon>
        <taxon>Oryza sativa</taxon>
    </lineage>
</organism>
<evidence type="ECO:0000256" key="1">
    <source>
        <dbReference type="SAM" id="MobiDB-lite"/>
    </source>
</evidence>
<dbReference type="EMBL" id="AL662937">
    <property type="protein sequence ID" value="CAD40942.1"/>
    <property type="molecule type" value="Genomic_DNA"/>
</dbReference>
<name>Q7XUY1_ORYSJ</name>
<evidence type="ECO:0000313" key="2">
    <source>
        <dbReference type="EMBL" id="CAD40942.1"/>
    </source>
</evidence>
<feature type="region of interest" description="Disordered" evidence="1">
    <location>
        <begin position="81"/>
        <end position="103"/>
    </location>
</feature>
<gene>
    <name evidence="2" type="primary">OSJNBa0027G07.16</name>
</gene>
<dbReference type="Proteomes" id="UP000000763">
    <property type="component" value="Chromosome 4"/>
</dbReference>
<proteinExistence type="predicted"/>